<sequence length="243" mass="27381">YPLHWNIEKVRLVIFEKLQQVNLFCMVVLAGHAQCIISLLQDIQDNNQRLTMLQLVDKMKIKLKEIDSDLKREEIEQLVLQLIIDRVLVRIGPFSPGKKIIKLEISSVQKNTADNKKSTKRSLTSSALEFELDELRKELASISGGILPHSVLSSQLIRLISARKPSTMEEASSNHLEKIIGKLKTGKYGSRILEVISKCGNSEQQHDNNAVSKEEQGRDARASKRTKKEKAVVVVDSSDDSEV</sequence>
<protein>
    <recommendedName>
        <fullName evidence="2">HRDC domain-containing protein</fullName>
    </recommendedName>
</protein>
<dbReference type="STRING" id="2711.A0A067E1U8"/>
<dbReference type="PROSITE" id="PS50967">
    <property type="entry name" value="HRDC"/>
    <property type="match status" value="1"/>
</dbReference>
<proteinExistence type="predicted"/>
<dbReference type="InterPro" id="IPR036388">
    <property type="entry name" value="WH-like_DNA-bd_sf"/>
</dbReference>
<reference evidence="3 4" key="1">
    <citation type="submission" date="2014-04" db="EMBL/GenBank/DDBJ databases">
        <authorList>
            <consortium name="International Citrus Genome Consortium"/>
            <person name="Gmitter F."/>
            <person name="Chen C."/>
            <person name="Farmerie W."/>
            <person name="Harkins T."/>
            <person name="Desany B."/>
            <person name="Mohiuddin M."/>
            <person name="Kodira C."/>
            <person name="Borodovsky M."/>
            <person name="Lomsadze A."/>
            <person name="Burns P."/>
            <person name="Jenkins J."/>
            <person name="Prochnik S."/>
            <person name="Shu S."/>
            <person name="Chapman J."/>
            <person name="Pitluck S."/>
            <person name="Schmutz J."/>
            <person name="Rokhsar D."/>
        </authorList>
    </citation>
    <scope>NUCLEOTIDE SEQUENCE</scope>
</reference>
<accession>A0A067E1U8</accession>
<feature type="compositionally biased region" description="Basic and acidic residues" evidence="1">
    <location>
        <begin position="212"/>
        <end position="222"/>
    </location>
</feature>
<evidence type="ECO:0000313" key="4">
    <source>
        <dbReference type="Proteomes" id="UP000027120"/>
    </source>
</evidence>
<dbReference type="Pfam" id="PF00570">
    <property type="entry name" value="HRDC"/>
    <property type="match status" value="1"/>
</dbReference>
<feature type="compositionally biased region" description="Polar residues" evidence="1">
    <location>
        <begin position="200"/>
        <end position="211"/>
    </location>
</feature>
<evidence type="ECO:0000313" key="3">
    <source>
        <dbReference type="EMBL" id="KDO47835.1"/>
    </source>
</evidence>
<dbReference type="AlphaFoldDB" id="A0A067E1U8"/>
<feature type="non-terminal residue" evidence="3">
    <location>
        <position position="1"/>
    </location>
</feature>
<keyword evidence="4" id="KW-1185">Reference proteome</keyword>
<evidence type="ECO:0000259" key="2">
    <source>
        <dbReference type="PROSITE" id="PS50967"/>
    </source>
</evidence>
<name>A0A067E1U8_CITSI</name>
<dbReference type="InterPro" id="IPR044876">
    <property type="entry name" value="HRDC_dom_sf"/>
</dbReference>
<dbReference type="Gene3D" id="1.10.150.80">
    <property type="entry name" value="HRDC domain"/>
    <property type="match status" value="1"/>
</dbReference>
<feature type="region of interest" description="Disordered" evidence="1">
    <location>
        <begin position="200"/>
        <end position="243"/>
    </location>
</feature>
<dbReference type="GO" id="GO:0003676">
    <property type="term" value="F:nucleic acid binding"/>
    <property type="evidence" value="ECO:0007669"/>
    <property type="project" value="InterPro"/>
</dbReference>
<dbReference type="Gene3D" id="1.10.10.10">
    <property type="entry name" value="Winged helix-like DNA-binding domain superfamily/Winged helix DNA-binding domain"/>
    <property type="match status" value="1"/>
</dbReference>
<dbReference type="EMBL" id="KK785162">
    <property type="protein sequence ID" value="KDO47835.1"/>
    <property type="molecule type" value="Genomic_DNA"/>
</dbReference>
<evidence type="ECO:0000256" key="1">
    <source>
        <dbReference type="SAM" id="MobiDB-lite"/>
    </source>
</evidence>
<organism evidence="3 4">
    <name type="scientific">Citrus sinensis</name>
    <name type="common">Sweet orange</name>
    <name type="synonym">Citrus aurantium var. sinensis</name>
    <dbReference type="NCBI Taxonomy" id="2711"/>
    <lineage>
        <taxon>Eukaryota</taxon>
        <taxon>Viridiplantae</taxon>
        <taxon>Streptophyta</taxon>
        <taxon>Embryophyta</taxon>
        <taxon>Tracheophyta</taxon>
        <taxon>Spermatophyta</taxon>
        <taxon>Magnoliopsida</taxon>
        <taxon>eudicotyledons</taxon>
        <taxon>Gunneridae</taxon>
        <taxon>Pentapetalae</taxon>
        <taxon>rosids</taxon>
        <taxon>malvids</taxon>
        <taxon>Sapindales</taxon>
        <taxon>Rutaceae</taxon>
        <taxon>Aurantioideae</taxon>
        <taxon>Citrus</taxon>
    </lineage>
</organism>
<dbReference type="Proteomes" id="UP000027120">
    <property type="component" value="Unassembled WGS sequence"/>
</dbReference>
<feature type="domain" description="HRDC" evidence="2">
    <location>
        <begin position="122"/>
        <end position="206"/>
    </location>
</feature>
<gene>
    <name evidence="3" type="ORF">CISIN_1g0359881mg</name>
</gene>
<dbReference type="InterPro" id="IPR002121">
    <property type="entry name" value="HRDC_dom"/>
</dbReference>